<gene>
    <name evidence="14" type="ORF">METZ01_LOCUS104504</name>
</gene>
<feature type="transmembrane region" description="Helical" evidence="12">
    <location>
        <begin position="184"/>
        <end position="203"/>
    </location>
</feature>
<evidence type="ECO:0000256" key="7">
    <source>
        <dbReference type="ARBA" id="ARBA00022723"/>
    </source>
</evidence>
<evidence type="ECO:0000256" key="3">
    <source>
        <dbReference type="ARBA" id="ARBA00022448"/>
    </source>
</evidence>
<keyword evidence="8" id="KW-0106">Calcium</keyword>
<sequence length="365" mass="40275">VEVVETRTKENITRQKFVVRKSVSALDLALFTRQLATLVRAGLPLDEALQAVSEQSEKVRIKNIILGVRAKVLSGHTLAASLDDFRKIFPAVYRATVAAGEQSGRLDTILDRLAEYTESRHSLRQKINHALIYPVVLTGLSLTIIVLMLVYVVPKVVGVFQTSGQSLPILTRSLIWFSDFLQHWWLGILGALGILVFTIRRSLANEGTKKRAHRWILKMPVIGKVSRGLNTARFTRTFSILNSSGVPVLESLRISASVVSNLPMRDAVEKAAMRVREGSAIGHALNKSGVFPAMSIHLISSGEASGELDSMLERAATHQEKEMDSTLTTMLNLLEPILIIFMGLIVLAIVMAVLLPIFQINQLIL</sequence>
<organism evidence="14">
    <name type="scientific">marine metagenome</name>
    <dbReference type="NCBI Taxonomy" id="408172"/>
    <lineage>
        <taxon>unclassified sequences</taxon>
        <taxon>metagenomes</taxon>
        <taxon>ecological metagenomes</taxon>
    </lineage>
</organism>
<evidence type="ECO:0000256" key="8">
    <source>
        <dbReference type="ARBA" id="ARBA00022837"/>
    </source>
</evidence>
<dbReference type="PANTHER" id="PTHR30012">
    <property type="entry name" value="GENERAL SECRETION PATHWAY PROTEIN"/>
    <property type="match status" value="1"/>
</dbReference>
<evidence type="ECO:0000256" key="2">
    <source>
        <dbReference type="ARBA" id="ARBA00005745"/>
    </source>
</evidence>
<accession>A0A381WGJ6</accession>
<dbReference type="InterPro" id="IPR003004">
    <property type="entry name" value="GspF/PilC"/>
</dbReference>
<evidence type="ECO:0000256" key="9">
    <source>
        <dbReference type="ARBA" id="ARBA00022927"/>
    </source>
</evidence>
<feature type="domain" description="Type II secretion system protein GspF" evidence="13">
    <location>
        <begin position="31"/>
        <end position="154"/>
    </location>
</feature>
<evidence type="ECO:0000256" key="5">
    <source>
        <dbReference type="ARBA" id="ARBA00022519"/>
    </source>
</evidence>
<dbReference type="GO" id="GO:0005886">
    <property type="term" value="C:plasma membrane"/>
    <property type="evidence" value="ECO:0007669"/>
    <property type="project" value="UniProtKB-SubCell"/>
</dbReference>
<keyword evidence="7" id="KW-0479">Metal-binding</keyword>
<dbReference type="InterPro" id="IPR018076">
    <property type="entry name" value="T2SS_GspF_dom"/>
</dbReference>
<keyword evidence="3" id="KW-0813">Transport</keyword>
<dbReference type="Pfam" id="PF00482">
    <property type="entry name" value="T2SSF"/>
    <property type="match status" value="2"/>
</dbReference>
<name>A0A381WGJ6_9ZZZZ</name>
<dbReference type="GO" id="GO:0046872">
    <property type="term" value="F:metal ion binding"/>
    <property type="evidence" value="ECO:0007669"/>
    <property type="project" value="UniProtKB-KW"/>
</dbReference>
<dbReference type="FunFam" id="1.20.81.30:FF:000001">
    <property type="entry name" value="Type II secretion system protein F"/>
    <property type="match status" value="2"/>
</dbReference>
<evidence type="ECO:0000259" key="13">
    <source>
        <dbReference type="Pfam" id="PF00482"/>
    </source>
</evidence>
<keyword evidence="11 12" id="KW-0472">Membrane</keyword>
<keyword evidence="4" id="KW-1003">Cell membrane</keyword>
<evidence type="ECO:0000256" key="11">
    <source>
        <dbReference type="ARBA" id="ARBA00023136"/>
    </source>
</evidence>
<dbReference type="GO" id="GO:0015627">
    <property type="term" value="C:type II protein secretion system complex"/>
    <property type="evidence" value="ECO:0007669"/>
    <property type="project" value="InterPro"/>
</dbReference>
<dbReference type="AlphaFoldDB" id="A0A381WGJ6"/>
<feature type="transmembrane region" description="Helical" evidence="12">
    <location>
        <begin position="130"/>
        <end position="153"/>
    </location>
</feature>
<evidence type="ECO:0000256" key="6">
    <source>
        <dbReference type="ARBA" id="ARBA00022692"/>
    </source>
</evidence>
<keyword evidence="5" id="KW-0997">Cell inner membrane</keyword>
<dbReference type="InterPro" id="IPR042094">
    <property type="entry name" value="T2SS_GspF_sf"/>
</dbReference>
<comment type="subcellular location">
    <subcellularLocation>
        <location evidence="1">Cell inner membrane</location>
        <topology evidence="1">Multi-pass membrane protein</topology>
    </subcellularLocation>
</comment>
<dbReference type="NCBIfam" id="TIGR02120">
    <property type="entry name" value="GspF"/>
    <property type="match status" value="1"/>
</dbReference>
<dbReference type="EMBL" id="UINC01011748">
    <property type="protein sequence ID" value="SVA51650.1"/>
    <property type="molecule type" value="Genomic_DNA"/>
</dbReference>
<keyword evidence="6 12" id="KW-0812">Transmembrane</keyword>
<reference evidence="14" key="1">
    <citation type="submission" date="2018-05" db="EMBL/GenBank/DDBJ databases">
        <authorList>
            <person name="Lanie J.A."/>
            <person name="Ng W.-L."/>
            <person name="Kazmierczak K.M."/>
            <person name="Andrzejewski T.M."/>
            <person name="Davidsen T.M."/>
            <person name="Wayne K.J."/>
            <person name="Tettelin H."/>
            <person name="Glass J.I."/>
            <person name="Rusch D."/>
            <person name="Podicherti R."/>
            <person name="Tsui H.-C.T."/>
            <person name="Winkler M.E."/>
        </authorList>
    </citation>
    <scope>NUCLEOTIDE SEQUENCE</scope>
</reference>
<dbReference type="Gene3D" id="1.20.81.30">
    <property type="entry name" value="Type II secretion system (T2SS), domain F"/>
    <property type="match status" value="2"/>
</dbReference>
<feature type="transmembrane region" description="Helical" evidence="12">
    <location>
        <begin position="337"/>
        <end position="358"/>
    </location>
</feature>
<comment type="similarity">
    <text evidence="2">Belongs to the GSP F family.</text>
</comment>
<keyword evidence="9" id="KW-0653">Protein transport</keyword>
<dbReference type="PANTHER" id="PTHR30012:SF0">
    <property type="entry name" value="TYPE II SECRETION SYSTEM PROTEIN F-RELATED"/>
    <property type="match status" value="1"/>
</dbReference>
<dbReference type="GO" id="GO:0015628">
    <property type="term" value="P:protein secretion by the type II secretion system"/>
    <property type="evidence" value="ECO:0007669"/>
    <property type="project" value="InterPro"/>
</dbReference>
<evidence type="ECO:0000313" key="14">
    <source>
        <dbReference type="EMBL" id="SVA51650.1"/>
    </source>
</evidence>
<dbReference type="InterPro" id="IPR001992">
    <property type="entry name" value="T2SS_GspF/T4SS_PilC_CS"/>
</dbReference>
<evidence type="ECO:0000256" key="1">
    <source>
        <dbReference type="ARBA" id="ARBA00004429"/>
    </source>
</evidence>
<dbReference type="InterPro" id="IPR011850">
    <property type="entry name" value="T2SS_GspF"/>
</dbReference>
<protein>
    <recommendedName>
        <fullName evidence="13">Type II secretion system protein GspF domain-containing protein</fullName>
    </recommendedName>
</protein>
<evidence type="ECO:0000256" key="10">
    <source>
        <dbReference type="ARBA" id="ARBA00022989"/>
    </source>
</evidence>
<feature type="non-terminal residue" evidence="14">
    <location>
        <position position="1"/>
    </location>
</feature>
<evidence type="ECO:0000256" key="12">
    <source>
        <dbReference type="SAM" id="Phobius"/>
    </source>
</evidence>
<dbReference type="PRINTS" id="PR00812">
    <property type="entry name" value="BCTERIALGSPF"/>
</dbReference>
<feature type="domain" description="Type II secretion system protein GspF" evidence="13">
    <location>
        <begin position="234"/>
        <end position="356"/>
    </location>
</feature>
<proteinExistence type="inferred from homology"/>
<dbReference type="PROSITE" id="PS00874">
    <property type="entry name" value="T2SP_F"/>
    <property type="match status" value="1"/>
</dbReference>
<keyword evidence="10 12" id="KW-1133">Transmembrane helix</keyword>
<evidence type="ECO:0000256" key="4">
    <source>
        <dbReference type="ARBA" id="ARBA00022475"/>
    </source>
</evidence>